<evidence type="ECO:0000313" key="3">
    <source>
        <dbReference type="Proteomes" id="UP001162164"/>
    </source>
</evidence>
<reference evidence="2" key="1">
    <citation type="journal article" date="2023" name="Insect Mol. Biol.">
        <title>Genome sequencing provides insights into the evolution of gene families encoding plant cell wall-degrading enzymes in longhorned beetles.</title>
        <authorList>
            <person name="Shin N.R."/>
            <person name="Okamura Y."/>
            <person name="Kirsch R."/>
            <person name="Pauchet Y."/>
        </authorList>
    </citation>
    <scope>NUCLEOTIDE SEQUENCE</scope>
    <source>
        <strain evidence="2">MMC_N1</strain>
    </source>
</reference>
<dbReference type="Proteomes" id="UP001162164">
    <property type="component" value="Unassembled WGS sequence"/>
</dbReference>
<feature type="region of interest" description="Disordered" evidence="1">
    <location>
        <begin position="1"/>
        <end position="54"/>
    </location>
</feature>
<evidence type="ECO:0000313" key="2">
    <source>
        <dbReference type="EMBL" id="KAJ8984064.1"/>
    </source>
</evidence>
<comment type="caution">
    <text evidence="2">The sequence shown here is derived from an EMBL/GenBank/DDBJ whole genome shotgun (WGS) entry which is preliminary data.</text>
</comment>
<dbReference type="PANTHER" id="PTHR34239:SF2">
    <property type="entry name" value="TRANSPOSABLE ELEMENT P TRANSPOSASE_THAP9 CONSERVED DOMAIN-CONTAINING PROTEIN"/>
    <property type="match status" value="1"/>
</dbReference>
<dbReference type="EMBL" id="JAPWTJ010000048">
    <property type="protein sequence ID" value="KAJ8984064.1"/>
    <property type="molecule type" value="Genomic_DNA"/>
</dbReference>
<name>A0ABQ9K168_9CUCU</name>
<proteinExistence type="predicted"/>
<evidence type="ECO:0000256" key="1">
    <source>
        <dbReference type="SAM" id="MobiDB-lite"/>
    </source>
</evidence>
<keyword evidence="3" id="KW-1185">Reference proteome</keyword>
<feature type="compositionally biased region" description="Basic and acidic residues" evidence="1">
    <location>
        <begin position="1"/>
        <end position="10"/>
    </location>
</feature>
<gene>
    <name evidence="2" type="ORF">NQ317_006562</name>
</gene>
<protein>
    <submittedName>
        <fullName evidence="2">Uncharacterized protein</fullName>
    </submittedName>
</protein>
<accession>A0ABQ9K168</accession>
<dbReference type="PANTHER" id="PTHR34239">
    <property type="entry name" value="APPLE DOMAIN-CONTAINING PROTEIN"/>
    <property type="match status" value="1"/>
</dbReference>
<feature type="compositionally biased region" description="Low complexity" evidence="1">
    <location>
        <begin position="12"/>
        <end position="21"/>
    </location>
</feature>
<organism evidence="2 3">
    <name type="scientific">Molorchus minor</name>
    <dbReference type="NCBI Taxonomy" id="1323400"/>
    <lineage>
        <taxon>Eukaryota</taxon>
        <taxon>Metazoa</taxon>
        <taxon>Ecdysozoa</taxon>
        <taxon>Arthropoda</taxon>
        <taxon>Hexapoda</taxon>
        <taxon>Insecta</taxon>
        <taxon>Pterygota</taxon>
        <taxon>Neoptera</taxon>
        <taxon>Endopterygota</taxon>
        <taxon>Coleoptera</taxon>
        <taxon>Polyphaga</taxon>
        <taxon>Cucujiformia</taxon>
        <taxon>Chrysomeloidea</taxon>
        <taxon>Cerambycidae</taxon>
        <taxon>Lamiinae</taxon>
        <taxon>Monochamini</taxon>
        <taxon>Molorchus</taxon>
    </lineage>
</organism>
<sequence length="168" mass="18505">MRKLEKKLEDYSSSSSSQSDSENTEDGTSGETSEAEIENNILGDDPATVSQFGPNISEDLARRWRKYLSEGLDKEVKSTLLGKMLIPENCRPLTGPKLNPEIQFMLSPTEIKKEGFLLELQASLGKGLASLGSTITSLLEKQTEEGETIFGEPCRSRKNLMPRALHGV</sequence>